<feature type="region of interest" description="Disordered" evidence="1">
    <location>
        <begin position="21"/>
        <end position="51"/>
    </location>
</feature>
<protein>
    <recommendedName>
        <fullName evidence="3">Phospholipase/carboxylesterase/thioesterase domain-containing protein</fullName>
    </recommendedName>
</protein>
<feature type="chain" id="PRO_5002735421" description="Phospholipase/carboxylesterase/thioesterase domain-containing protein" evidence="2">
    <location>
        <begin position="25"/>
        <end position="314"/>
    </location>
</feature>
<dbReference type="SUPFAM" id="SSF53474">
    <property type="entry name" value="alpha/beta-Hydrolases"/>
    <property type="match status" value="1"/>
</dbReference>
<dbReference type="OrthoDB" id="5510475at2"/>
<dbReference type="KEGG" id="scl:sce6893"/>
<name>A9GX92_SORC5</name>
<dbReference type="InterPro" id="IPR029058">
    <property type="entry name" value="AB_hydrolase_fold"/>
</dbReference>
<reference evidence="4 5" key="1">
    <citation type="journal article" date="2007" name="Nat. Biotechnol.">
        <title>Complete genome sequence of the myxobacterium Sorangium cellulosum.</title>
        <authorList>
            <person name="Schneiker S."/>
            <person name="Perlova O."/>
            <person name="Kaiser O."/>
            <person name="Gerth K."/>
            <person name="Alici A."/>
            <person name="Altmeyer M.O."/>
            <person name="Bartels D."/>
            <person name="Bekel T."/>
            <person name="Beyer S."/>
            <person name="Bode E."/>
            <person name="Bode H.B."/>
            <person name="Bolten C.J."/>
            <person name="Choudhuri J.V."/>
            <person name="Doss S."/>
            <person name="Elnakady Y.A."/>
            <person name="Frank B."/>
            <person name="Gaigalat L."/>
            <person name="Goesmann A."/>
            <person name="Groeger C."/>
            <person name="Gross F."/>
            <person name="Jelsbak L."/>
            <person name="Jelsbak L."/>
            <person name="Kalinowski J."/>
            <person name="Kegler C."/>
            <person name="Knauber T."/>
            <person name="Konietzny S."/>
            <person name="Kopp M."/>
            <person name="Krause L."/>
            <person name="Krug D."/>
            <person name="Linke B."/>
            <person name="Mahmud T."/>
            <person name="Martinez-Arias R."/>
            <person name="McHardy A.C."/>
            <person name="Merai M."/>
            <person name="Meyer F."/>
            <person name="Mormann S."/>
            <person name="Munoz-Dorado J."/>
            <person name="Perez J."/>
            <person name="Pradella S."/>
            <person name="Rachid S."/>
            <person name="Raddatz G."/>
            <person name="Rosenau F."/>
            <person name="Rueckert C."/>
            <person name="Sasse F."/>
            <person name="Scharfe M."/>
            <person name="Schuster S.C."/>
            <person name="Suen G."/>
            <person name="Treuner-Lange A."/>
            <person name="Velicer G.J."/>
            <person name="Vorholter F.-J."/>
            <person name="Weissman K.J."/>
            <person name="Welch R.D."/>
            <person name="Wenzel S.C."/>
            <person name="Whitworth D.E."/>
            <person name="Wilhelm S."/>
            <person name="Wittmann C."/>
            <person name="Bloecker H."/>
            <person name="Puehler A."/>
            <person name="Mueller R."/>
        </authorList>
    </citation>
    <scope>NUCLEOTIDE SEQUENCE [LARGE SCALE GENOMIC DNA]</scope>
    <source>
        <strain evidence="5">So ce56</strain>
    </source>
</reference>
<keyword evidence="5" id="KW-1185">Reference proteome</keyword>
<accession>A9GX92</accession>
<evidence type="ECO:0000313" key="5">
    <source>
        <dbReference type="Proteomes" id="UP000002139"/>
    </source>
</evidence>
<gene>
    <name evidence="4" type="ordered locus">sce6893</name>
</gene>
<dbReference type="InterPro" id="IPR003140">
    <property type="entry name" value="PLipase/COase/thioEstase"/>
</dbReference>
<dbReference type="HOGENOM" id="CLU_076885_0_0_7"/>
<feature type="signal peptide" evidence="2">
    <location>
        <begin position="1"/>
        <end position="24"/>
    </location>
</feature>
<feature type="region of interest" description="Disordered" evidence="1">
    <location>
        <begin position="293"/>
        <end position="314"/>
    </location>
</feature>
<sequence length="314" mass="32501">MRSLVTVLSLAALLAAGASASANGDGTSSSPPAAAPVATAPSAAAPTASAPPAAAPAASAAASPQDPAAARWCAPELASLPGEVCAFLPAKPAPGPRVLVIFLHGVVQPDSGWQWAQQRGAARAGARHGAAVMMPRGRRGIGPKAMPNSMEDWWCWPTASAAQTAHEDALLAEWDAARAELERRAGARFERVLVFGFSNGAYYATSLAMRGRLPVDGYAAFAGGSGARYLQRAGAQTKLRAPVFVGWGGKDPAHKDQVALAKMLRRLKWPSRSLGKPRAGHAMTDEQVDEAFAFLSGRRGGDKAPGRGRGARTR</sequence>
<dbReference type="Proteomes" id="UP000002139">
    <property type="component" value="Chromosome"/>
</dbReference>
<dbReference type="Gene3D" id="3.40.50.1820">
    <property type="entry name" value="alpha/beta hydrolase"/>
    <property type="match status" value="1"/>
</dbReference>
<feature type="domain" description="Phospholipase/carboxylesterase/thioesterase" evidence="3">
    <location>
        <begin position="97"/>
        <end position="253"/>
    </location>
</feature>
<dbReference type="GO" id="GO:0016787">
    <property type="term" value="F:hydrolase activity"/>
    <property type="evidence" value="ECO:0007669"/>
    <property type="project" value="InterPro"/>
</dbReference>
<evidence type="ECO:0000259" key="3">
    <source>
        <dbReference type="Pfam" id="PF02230"/>
    </source>
</evidence>
<dbReference type="STRING" id="448385.sce6893"/>
<evidence type="ECO:0000256" key="1">
    <source>
        <dbReference type="SAM" id="MobiDB-lite"/>
    </source>
</evidence>
<organism evidence="4 5">
    <name type="scientific">Sorangium cellulosum (strain So ce56)</name>
    <name type="common">Polyangium cellulosum (strain So ce56)</name>
    <dbReference type="NCBI Taxonomy" id="448385"/>
    <lineage>
        <taxon>Bacteria</taxon>
        <taxon>Pseudomonadati</taxon>
        <taxon>Myxococcota</taxon>
        <taxon>Polyangia</taxon>
        <taxon>Polyangiales</taxon>
        <taxon>Polyangiaceae</taxon>
        <taxon>Sorangium</taxon>
    </lineage>
</organism>
<dbReference type="AlphaFoldDB" id="A9GX92"/>
<dbReference type="RefSeq" id="WP_012239501.1">
    <property type="nucleotide sequence ID" value="NC_010162.1"/>
</dbReference>
<dbReference type="eggNOG" id="COG0400">
    <property type="taxonomic scope" value="Bacteria"/>
</dbReference>
<evidence type="ECO:0000256" key="2">
    <source>
        <dbReference type="SAM" id="SignalP"/>
    </source>
</evidence>
<evidence type="ECO:0000313" key="4">
    <source>
        <dbReference type="EMBL" id="CAN97062.1"/>
    </source>
</evidence>
<proteinExistence type="predicted"/>
<keyword evidence="2" id="KW-0732">Signal</keyword>
<dbReference type="Pfam" id="PF02230">
    <property type="entry name" value="Abhydrolase_2"/>
    <property type="match status" value="1"/>
</dbReference>
<dbReference type="EMBL" id="AM746676">
    <property type="protein sequence ID" value="CAN97062.1"/>
    <property type="molecule type" value="Genomic_DNA"/>
</dbReference>
<dbReference type="BioCyc" id="SCEL448385:SCE_RS52100-MONOMER"/>